<gene>
    <name evidence="2" type="ORF">A3770_07p48600</name>
</gene>
<dbReference type="Proteomes" id="UP000316726">
    <property type="component" value="Chromosome 7"/>
</dbReference>
<evidence type="ECO:0000313" key="2">
    <source>
        <dbReference type="EMBL" id="QDZ22342.1"/>
    </source>
</evidence>
<feature type="region of interest" description="Disordered" evidence="1">
    <location>
        <begin position="1"/>
        <end position="40"/>
    </location>
</feature>
<keyword evidence="3" id="KW-1185">Reference proteome</keyword>
<reference evidence="2 3" key="1">
    <citation type="submission" date="2018-07" db="EMBL/GenBank/DDBJ databases">
        <title>The complete nuclear genome of the prasinophyte Chloropicon primus (CCMP1205).</title>
        <authorList>
            <person name="Pombert J.-F."/>
            <person name="Otis C."/>
            <person name="Turmel M."/>
            <person name="Lemieux C."/>
        </authorList>
    </citation>
    <scope>NUCLEOTIDE SEQUENCE [LARGE SCALE GENOMIC DNA]</scope>
    <source>
        <strain evidence="2 3">CCMP1205</strain>
    </source>
</reference>
<accession>A0A5B8MSK4</accession>
<proteinExistence type="predicted"/>
<dbReference type="EMBL" id="CP031040">
    <property type="protein sequence ID" value="QDZ22342.1"/>
    <property type="molecule type" value="Genomic_DNA"/>
</dbReference>
<name>A0A5B8MSK4_9CHLO</name>
<evidence type="ECO:0000313" key="3">
    <source>
        <dbReference type="Proteomes" id="UP000316726"/>
    </source>
</evidence>
<dbReference type="AlphaFoldDB" id="A0A5B8MSK4"/>
<sequence length="174" mass="18854">MTVSRHKGCPSPCHDEDHGTCGVAEGSGSSPAKEKSGFALDREDMQTGLERSVSVMTFLTSLKATGAHKGKREERGATVTQASDQSTAVPLEDVVELISRDKSWGAPRRVGPEDAKDLPGFYSHLNRGFEILLMRHMAALNENLELKQKCHAVKQVCLAQVAELQGARKKAKNA</sequence>
<evidence type="ECO:0000256" key="1">
    <source>
        <dbReference type="SAM" id="MobiDB-lite"/>
    </source>
</evidence>
<protein>
    <submittedName>
        <fullName evidence="2">Uncharacterized protein</fullName>
    </submittedName>
</protein>
<feature type="region of interest" description="Disordered" evidence="1">
    <location>
        <begin position="65"/>
        <end position="86"/>
    </location>
</feature>
<organism evidence="2 3">
    <name type="scientific">Chloropicon primus</name>
    <dbReference type="NCBI Taxonomy" id="1764295"/>
    <lineage>
        <taxon>Eukaryota</taxon>
        <taxon>Viridiplantae</taxon>
        <taxon>Chlorophyta</taxon>
        <taxon>Chloropicophyceae</taxon>
        <taxon>Chloropicales</taxon>
        <taxon>Chloropicaceae</taxon>
        <taxon>Chloropicon</taxon>
    </lineage>
</organism>